<reference evidence="1 2" key="1">
    <citation type="submission" date="2016-09" db="EMBL/GenBank/DDBJ databases">
        <title>Complete genome of Desulfosporosinus sp. OL.</title>
        <authorList>
            <person name="Mardanov A."/>
            <person name="Beletsky A."/>
            <person name="Panova A."/>
            <person name="Karnachuk O."/>
            <person name="Ravin N."/>
        </authorList>
    </citation>
    <scope>NUCLEOTIDE SEQUENCE [LARGE SCALE GENOMIC DNA]</scope>
    <source>
        <strain evidence="1 2">OL</strain>
    </source>
</reference>
<sequence length="42" mass="4739">MHELGIPAVQVEINKHFRVPAQNPQGFHRLLGALVKSIHELL</sequence>
<evidence type="ECO:0000313" key="2">
    <source>
        <dbReference type="Proteomes" id="UP000186102"/>
    </source>
</evidence>
<dbReference type="Proteomes" id="UP000186102">
    <property type="component" value="Unassembled WGS sequence"/>
</dbReference>
<comment type="caution">
    <text evidence="1">The sequence shown here is derived from an EMBL/GenBank/DDBJ whole genome shotgun (WGS) entry which is preliminary data.</text>
</comment>
<gene>
    <name evidence="1" type="ORF">DSOL_1327</name>
</gene>
<dbReference type="STRING" id="1888891.DSOL_1327"/>
<name>A0A1Q8QZZ9_9FIRM</name>
<proteinExistence type="predicted"/>
<evidence type="ECO:0000313" key="1">
    <source>
        <dbReference type="EMBL" id="OLN32881.1"/>
    </source>
</evidence>
<keyword evidence="2" id="KW-1185">Reference proteome</keyword>
<organism evidence="1 2">
    <name type="scientific">Desulfosporosinus metallidurans</name>
    <dbReference type="NCBI Taxonomy" id="1888891"/>
    <lineage>
        <taxon>Bacteria</taxon>
        <taxon>Bacillati</taxon>
        <taxon>Bacillota</taxon>
        <taxon>Clostridia</taxon>
        <taxon>Eubacteriales</taxon>
        <taxon>Desulfitobacteriaceae</taxon>
        <taxon>Desulfosporosinus</taxon>
    </lineage>
</organism>
<protein>
    <submittedName>
        <fullName evidence="1">Uncharacterized protein</fullName>
    </submittedName>
</protein>
<dbReference type="AlphaFoldDB" id="A0A1Q8QZZ9"/>
<accession>A0A1Q8QZZ9</accession>
<dbReference type="EMBL" id="MLBF01000006">
    <property type="protein sequence ID" value="OLN32881.1"/>
    <property type="molecule type" value="Genomic_DNA"/>
</dbReference>